<dbReference type="HAMAP" id="MF_00308">
    <property type="entry name" value="PfdA"/>
    <property type="match status" value="1"/>
</dbReference>
<comment type="subunit">
    <text evidence="2 6">Heterohexamer of two alpha and four beta subunits.</text>
</comment>
<dbReference type="Gene3D" id="1.10.287.370">
    <property type="match status" value="1"/>
</dbReference>
<comment type="similarity">
    <text evidence="6">Belongs to the prefoldin alpha subunit family.</text>
</comment>
<evidence type="ECO:0000256" key="8">
    <source>
        <dbReference type="SAM" id="Coils"/>
    </source>
</evidence>
<dbReference type="CDD" id="cd23160">
    <property type="entry name" value="Prefoldin_alpha_GimC"/>
    <property type="match status" value="1"/>
</dbReference>
<protein>
    <recommendedName>
        <fullName evidence="6 7">Prefoldin subunit alpha</fullName>
    </recommendedName>
    <alternativeName>
        <fullName evidence="6">GimC subunit alpha</fullName>
    </alternativeName>
</protein>
<comment type="function">
    <text evidence="5 6">Molecular chaperone capable of stabilizing a range of proteins. Seems to fulfill an ATP-independent, HSP70-like function in archaeal de novo protein folding.</text>
</comment>
<reference evidence="9 10" key="1">
    <citation type="submission" date="2023-03" db="EMBL/GenBank/DDBJ databases">
        <title>WGS of Methanotrichaceae archaeon Mx.</title>
        <authorList>
            <person name="Sorokin D.Y."/>
            <person name="Merkel A.Y."/>
        </authorList>
    </citation>
    <scope>NUCLEOTIDE SEQUENCE [LARGE SCALE GENOMIC DNA]</scope>
    <source>
        <strain evidence="9 10">Mx</strain>
    </source>
</reference>
<comment type="similarity">
    <text evidence="1">Belongs to the prefoldin subunit alpha family.</text>
</comment>
<dbReference type="PANTHER" id="PTHR12674:SF4">
    <property type="entry name" value="PREFOLDIN SUBUNIT ALPHA 2"/>
    <property type="match status" value="1"/>
</dbReference>
<keyword evidence="10" id="KW-1185">Reference proteome</keyword>
<name>A0ABT5X890_9EURY</name>
<dbReference type="InterPro" id="IPR004127">
    <property type="entry name" value="Prefoldin_subunit_alpha"/>
</dbReference>
<dbReference type="InterPro" id="IPR011599">
    <property type="entry name" value="PFD_alpha_archaea"/>
</dbReference>
<keyword evidence="3 6" id="KW-0963">Cytoplasm</keyword>
<evidence type="ECO:0000256" key="5">
    <source>
        <dbReference type="ARBA" id="ARBA00025077"/>
    </source>
</evidence>
<dbReference type="NCBIfam" id="TIGR00293">
    <property type="entry name" value="prefoldin subunit alpha"/>
    <property type="match status" value="1"/>
</dbReference>
<dbReference type="EMBL" id="JARFPK010000022">
    <property type="protein sequence ID" value="MDF0590919.1"/>
    <property type="molecule type" value="Genomic_DNA"/>
</dbReference>
<evidence type="ECO:0000313" key="9">
    <source>
        <dbReference type="EMBL" id="MDF0590919.1"/>
    </source>
</evidence>
<keyword evidence="4 6" id="KW-0143">Chaperone</keyword>
<dbReference type="Pfam" id="PF02996">
    <property type="entry name" value="Prefoldin"/>
    <property type="match status" value="1"/>
</dbReference>
<dbReference type="PANTHER" id="PTHR12674">
    <property type="entry name" value="PREFOLDIN SUBUNIT 5"/>
    <property type="match status" value="1"/>
</dbReference>
<accession>A0ABT5X890</accession>
<dbReference type="SUPFAM" id="SSF46579">
    <property type="entry name" value="Prefoldin"/>
    <property type="match status" value="1"/>
</dbReference>
<proteinExistence type="inferred from homology"/>
<organism evidence="9 10">
    <name type="scientific">Candidatus Methanocrinis natronophilus</name>
    <dbReference type="NCBI Taxonomy" id="3033396"/>
    <lineage>
        <taxon>Archaea</taxon>
        <taxon>Methanobacteriati</taxon>
        <taxon>Methanobacteriota</taxon>
        <taxon>Stenosarchaea group</taxon>
        <taxon>Methanomicrobia</taxon>
        <taxon>Methanotrichales</taxon>
        <taxon>Methanotrichaceae</taxon>
        <taxon>Methanocrinis</taxon>
    </lineage>
</organism>
<evidence type="ECO:0000313" key="10">
    <source>
        <dbReference type="Proteomes" id="UP001220010"/>
    </source>
</evidence>
<evidence type="ECO:0000256" key="1">
    <source>
        <dbReference type="ARBA" id="ARBA00010048"/>
    </source>
</evidence>
<evidence type="ECO:0000256" key="7">
    <source>
        <dbReference type="NCBIfam" id="TIGR00293"/>
    </source>
</evidence>
<gene>
    <name evidence="6 9" type="primary">pfdA</name>
    <name evidence="9" type="ORF">P0O15_07035</name>
</gene>
<sequence>MAESPAAPSEEEVRRLLMVYQQHQAEADAIVRQLGLFQLSLEGCEKAIKAVEAMETAEEGQEMLVPIGQDSFIHAKLASKERVVVGVGAGASIEKSTEDAKSTLNARKAQLLEASGKLSQTLAKIEEEMGKIQSIAAHYERQFSE</sequence>
<dbReference type="InterPro" id="IPR009053">
    <property type="entry name" value="Prefoldin"/>
</dbReference>
<dbReference type="RefSeq" id="WP_316966664.1">
    <property type="nucleotide sequence ID" value="NZ_JARFPK010000022.1"/>
</dbReference>
<evidence type="ECO:0000256" key="6">
    <source>
        <dbReference type="HAMAP-Rule" id="MF_00308"/>
    </source>
</evidence>
<evidence type="ECO:0000256" key="2">
    <source>
        <dbReference type="ARBA" id="ARBA00011716"/>
    </source>
</evidence>
<comment type="caution">
    <text evidence="9">The sequence shown here is derived from an EMBL/GenBank/DDBJ whole genome shotgun (WGS) entry which is preliminary data.</text>
</comment>
<keyword evidence="8" id="KW-0175">Coiled coil</keyword>
<evidence type="ECO:0000256" key="3">
    <source>
        <dbReference type="ARBA" id="ARBA00022490"/>
    </source>
</evidence>
<feature type="coiled-coil region" evidence="8">
    <location>
        <begin position="108"/>
        <end position="142"/>
    </location>
</feature>
<evidence type="ECO:0000256" key="4">
    <source>
        <dbReference type="ARBA" id="ARBA00023186"/>
    </source>
</evidence>
<comment type="subcellular location">
    <subcellularLocation>
        <location evidence="6">Cytoplasm</location>
    </subcellularLocation>
</comment>
<dbReference type="Proteomes" id="UP001220010">
    <property type="component" value="Unassembled WGS sequence"/>
</dbReference>